<dbReference type="EMBL" id="JAVREL010000001">
    <property type="protein sequence ID" value="MDT0341523.1"/>
    <property type="molecule type" value="Genomic_DNA"/>
</dbReference>
<proteinExistence type="predicted"/>
<organism evidence="1 2">
    <name type="scientific">Streptomyces litchfieldiae</name>
    <dbReference type="NCBI Taxonomy" id="3075543"/>
    <lineage>
        <taxon>Bacteria</taxon>
        <taxon>Bacillati</taxon>
        <taxon>Actinomycetota</taxon>
        <taxon>Actinomycetes</taxon>
        <taxon>Kitasatosporales</taxon>
        <taxon>Streptomycetaceae</taxon>
        <taxon>Streptomyces</taxon>
    </lineage>
</organism>
<sequence length="143" mass="15137">MVETADAVAQTLTFVPRGSGEERPRPILNAQPTGIVFDEVHISRGRLRRLAQHGLVTIHNGVLSLLGDDRRPLASAPMAEVTAWPLRADLNTAVGLDIQGTTYRAAPGSGSVNGFALPTDLANGHDAAGQLLKAIEENGGKRR</sequence>
<gene>
    <name evidence="1" type="ORF">RM590_02525</name>
</gene>
<dbReference type="RefSeq" id="WP_311702651.1">
    <property type="nucleotide sequence ID" value="NZ_JAVREL010000001.1"/>
</dbReference>
<evidence type="ECO:0000313" key="1">
    <source>
        <dbReference type="EMBL" id="MDT0341523.1"/>
    </source>
</evidence>
<dbReference type="Proteomes" id="UP001183246">
    <property type="component" value="Unassembled WGS sequence"/>
</dbReference>
<reference evidence="2" key="1">
    <citation type="submission" date="2023-07" db="EMBL/GenBank/DDBJ databases">
        <title>30 novel species of actinomycetes from the DSMZ collection.</title>
        <authorList>
            <person name="Nouioui I."/>
        </authorList>
    </citation>
    <scope>NUCLEOTIDE SEQUENCE [LARGE SCALE GENOMIC DNA]</scope>
    <source>
        <strain evidence="2">DSM 44938</strain>
    </source>
</reference>
<keyword evidence="2" id="KW-1185">Reference proteome</keyword>
<evidence type="ECO:0000313" key="2">
    <source>
        <dbReference type="Proteomes" id="UP001183246"/>
    </source>
</evidence>
<accession>A0ABU2MIU9</accession>
<comment type="caution">
    <text evidence="1">The sequence shown here is derived from an EMBL/GenBank/DDBJ whole genome shotgun (WGS) entry which is preliminary data.</text>
</comment>
<protein>
    <submittedName>
        <fullName evidence="1">Uncharacterized protein</fullName>
    </submittedName>
</protein>
<name>A0ABU2MIU9_9ACTN</name>